<keyword evidence="1" id="KW-0418">Kinase</keyword>
<keyword evidence="4" id="KW-1185">Reference proteome</keyword>
<evidence type="ECO:0000313" key="3">
    <source>
        <dbReference type="EMBL" id="RCG21905.1"/>
    </source>
</evidence>
<comment type="caution">
    <text evidence="3">The sequence shown here is derived from an EMBL/GenBank/DDBJ whole genome shotgun (WGS) entry which is preliminary data.</text>
</comment>
<keyword evidence="3" id="KW-0547">Nucleotide-binding</keyword>
<evidence type="ECO:0000313" key="4">
    <source>
        <dbReference type="Proteomes" id="UP000253094"/>
    </source>
</evidence>
<sequence length="155" mass="16319">MFACRLKVDGSGASIAGPVGDFVGALAERAGLATRPAYWLRLAADEITTNIVIHGYRGRGGVVDLEGGVEAGGVYLRIEDDAPAFDPRAYDPAPRLAVPPSVRELGGYGLMLALGKVDEFRYQYVGGRNRNTLIMRLTTSGEAHGGVDAERAGGV</sequence>
<dbReference type="SUPFAM" id="SSF55874">
    <property type="entry name" value="ATPase domain of HSP90 chaperone/DNA topoisomerase II/histidine kinase"/>
    <property type="match status" value="1"/>
</dbReference>
<dbReference type="CDD" id="cd16936">
    <property type="entry name" value="HATPase_RsbW-like"/>
    <property type="match status" value="1"/>
</dbReference>
<reference evidence="3 4" key="1">
    <citation type="submission" date="2018-06" db="EMBL/GenBank/DDBJ databases">
        <title>Sphaerisporangium craniellae sp. nov., isolated from a marine sponge in the South China Sea.</title>
        <authorList>
            <person name="Li L."/>
        </authorList>
    </citation>
    <scope>NUCLEOTIDE SEQUENCE [LARGE SCALE GENOMIC DNA]</scope>
    <source>
        <strain evidence="3 4">CCTCC AA 208026</strain>
    </source>
</reference>
<dbReference type="GO" id="GO:0004674">
    <property type="term" value="F:protein serine/threonine kinase activity"/>
    <property type="evidence" value="ECO:0007669"/>
    <property type="project" value="UniProtKB-KW"/>
</dbReference>
<organism evidence="3 4">
    <name type="scientific">Sphaerisporangium album</name>
    <dbReference type="NCBI Taxonomy" id="509200"/>
    <lineage>
        <taxon>Bacteria</taxon>
        <taxon>Bacillati</taxon>
        <taxon>Actinomycetota</taxon>
        <taxon>Actinomycetes</taxon>
        <taxon>Streptosporangiales</taxon>
        <taxon>Streptosporangiaceae</taxon>
        <taxon>Sphaerisporangium</taxon>
    </lineage>
</organism>
<feature type="domain" description="Histidine kinase/HSP90-like ATPase" evidence="2">
    <location>
        <begin position="19"/>
        <end position="136"/>
    </location>
</feature>
<proteinExistence type="predicted"/>
<dbReference type="AlphaFoldDB" id="A0A367EWE5"/>
<dbReference type="PANTHER" id="PTHR35526:SF6">
    <property type="entry name" value="SLR1861 PROTEIN"/>
    <property type="match status" value="1"/>
</dbReference>
<dbReference type="InterPro" id="IPR050267">
    <property type="entry name" value="Anti-sigma-factor_SerPK"/>
</dbReference>
<dbReference type="PANTHER" id="PTHR35526">
    <property type="entry name" value="ANTI-SIGMA-F FACTOR RSBW-RELATED"/>
    <property type="match status" value="1"/>
</dbReference>
<dbReference type="GO" id="GO:0005524">
    <property type="term" value="F:ATP binding"/>
    <property type="evidence" value="ECO:0007669"/>
    <property type="project" value="UniProtKB-KW"/>
</dbReference>
<dbReference type="RefSeq" id="WP_114033383.1">
    <property type="nucleotide sequence ID" value="NZ_QOIL01000029.1"/>
</dbReference>
<accession>A0A367EWE5</accession>
<dbReference type="EMBL" id="QOIL01000029">
    <property type="protein sequence ID" value="RCG21905.1"/>
    <property type="molecule type" value="Genomic_DNA"/>
</dbReference>
<gene>
    <name evidence="3" type="ORF">DQ384_36130</name>
</gene>
<dbReference type="Proteomes" id="UP000253094">
    <property type="component" value="Unassembled WGS sequence"/>
</dbReference>
<evidence type="ECO:0000259" key="2">
    <source>
        <dbReference type="Pfam" id="PF13581"/>
    </source>
</evidence>
<dbReference type="Pfam" id="PF13581">
    <property type="entry name" value="HATPase_c_2"/>
    <property type="match status" value="1"/>
</dbReference>
<evidence type="ECO:0000256" key="1">
    <source>
        <dbReference type="ARBA" id="ARBA00022527"/>
    </source>
</evidence>
<dbReference type="OrthoDB" id="9792240at2"/>
<keyword evidence="1" id="KW-0723">Serine/threonine-protein kinase</keyword>
<keyword evidence="1" id="KW-0808">Transferase</keyword>
<dbReference type="InterPro" id="IPR003594">
    <property type="entry name" value="HATPase_dom"/>
</dbReference>
<keyword evidence="3" id="KW-0067">ATP-binding</keyword>
<dbReference type="InterPro" id="IPR036890">
    <property type="entry name" value="HATPase_C_sf"/>
</dbReference>
<name>A0A367EWE5_9ACTN</name>
<dbReference type="Gene3D" id="3.30.565.10">
    <property type="entry name" value="Histidine kinase-like ATPase, C-terminal domain"/>
    <property type="match status" value="1"/>
</dbReference>
<protein>
    <submittedName>
        <fullName evidence="3">ATP-binding protein</fullName>
    </submittedName>
</protein>